<dbReference type="InterPro" id="IPR011527">
    <property type="entry name" value="ABC1_TM_dom"/>
</dbReference>
<dbReference type="PROSITE" id="PS00211">
    <property type="entry name" value="ABC_TRANSPORTER_1"/>
    <property type="match status" value="1"/>
</dbReference>
<dbReference type="InterPro" id="IPR036640">
    <property type="entry name" value="ABC1_TM_sf"/>
</dbReference>
<dbReference type="SUPFAM" id="SSF52540">
    <property type="entry name" value="P-loop containing nucleoside triphosphate hydrolases"/>
    <property type="match status" value="1"/>
</dbReference>
<evidence type="ECO:0000256" key="1">
    <source>
        <dbReference type="ARBA" id="ARBA00004651"/>
    </source>
</evidence>
<dbReference type="GO" id="GO:0005524">
    <property type="term" value="F:ATP binding"/>
    <property type="evidence" value="ECO:0007669"/>
    <property type="project" value="UniProtKB-KW"/>
</dbReference>
<feature type="domain" description="ABC transporter" evidence="8">
    <location>
        <begin position="355"/>
        <end position="595"/>
    </location>
</feature>
<dbReference type="GO" id="GO:0034040">
    <property type="term" value="F:ATPase-coupled lipid transmembrane transporter activity"/>
    <property type="evidence" value="ECO:0007669"/>
    <property type="project" value="TreeGrafter"/>
</dbReference>
<evidence type="ECO:0000256" key="5">
    <source>
        <dbReference type="ARBA" id="ARBA00022989"/>
    </source>
</evidence>
<feature type="transmembrane region" description="Helical" evidence="7">
    <location>
        <begin position="175"/>
        <end position="194"/>
    </location>
</feature>
<keyword evidence="5 7" id="KW-1133">Transmembrane helix</keyword>
<dbReference type="Pfam" id="PF00005">
    <property type="entry name" value="ABC_tran"/>
    <property type="match status" value="1"/>
</dbReference>
<dbReference type="InterPro" id="IPR027417">
    <property type="entry name" value="P-loop_NTPase"/>
</dbReference>
<feature type="transmembrane region" description="Helical" evidence="7">
    <location>
        <begin position="33"/>
        <end position="54"/>
    </location>
</feature>
<proteinExistence type="predicted"/>
<feature type="transmembrane region" description="Helical" evidence="7">
    <location>
        <begin position="69"/>
        <end position="89"/>
    </location>
</feature>
<dbReference type="Proteomes" id="UP000075430">
    <property type="component" value="Unassembled WGS sequence"/>
</dbReference>
<dbReference type="GO" id="GO:0005886">
    <property type="term" value="C:plasma membrane"/>
    <property type="evidence" value="ECO:0007669"/>
    <property type="project" value="UniProtKB-SubCell"/>
</dbReference>
<dbReference type="Gene3D" id="1.20.1560.10">
    <property type="entry name" value="ABC transporter type 1, transmembrane domain"/>
    <property type="match status" value="1"/>
</dbReference>
<dbReference type="PROSITE" id="PS50929">
    <property type="entry name" value="ABC_TM1F"/>
    <property type="match status" value="1"/>
</dbReference>
<sequence>MEVKEQLKLKELLFIMKQMPRTIKLILTLERSLFLKLIFFSVITGVLPIVSLYISQELINSLVSIRKDVSIVITIFLTYLGVSFCSEIISQISDYYNGKFQLNIGYKLNYKVMKKSSNLALKDFENPQIYDKLERVTKEISYKPYQIIQAIITMTTSFVTLLTSIAFLMSWNPKVSLLLLVIPVISLFYFLKIGQQEFFIQWKRAGQERKSWYISYILTHDFSFKELKLYNLKDYLLKRYWSIKKSFIAQDTKILRKKTYLNLIYEIAVQLVGAVIIFIAIMSAFAGKIMVGNVMSYIRSVSLVQSHSQSIMTSIYSIYNSNLYMNQLYEFLELEEESNQLSNQAKQKVDPLHSISFQNVSFTYPNQEKQTIKHVNVTLQKGERVAIVGPNGSGKSTLIKLLTGLYEVQQGDIAINRKSIKELDMDSYMKQIAVLFQDFMKYEMTLKENIGFGQIKKLNQTQSMYEVLDIVKADFLKDHSSYQLDTQLGVWFDEGRQLSGGQWQKIALARAYFREASMYILDEPSAALDPIAEKETFDTFFSLSKDKIGIFISHRLVAAKLADRIIVMDNGEIVGIGKHEELLKTCPLYKKMDESENYMNPLEEERSKWKEAQYQG</sequence>
<dbReference type="PROSITE" id="PS50893">
    <property type="entry name" value="ABC_TRANSPORTER_2"/>
    <property type="match status" value="1"/>
</dbReference>
<keyword evidence="4 10" id="KW-0067">ATP-binding</keyword>
<evidence type="ECO:0000256" key="3">
    <source>
        <dbReference type="ARBA" id="ARBA00022741"/>
    </source>
</evidence>
<dbReference type="GO" id="GO:0140359">
    <property type="term" value="F:ABC-type transporter activity"/>
    <property type="evidence" value="ECO:0007669"/>
    <property type="project" value="InterPro"/>
</dbReference>
<dbReference type="InterPro" id="IPR003593">
    <property type="entry name" value="AAA+_ATPase"/>
</dbReference>
<dbReference type="CDD" id="cd03228">
    <property type="entry name" value="ABCC_MRP_Like"/>
    <property type="match status" value="1"/>
</dbReference>
<dbReference type="AlphaFoldDB" id="A0A150F9C1"/>
<keyword evidence="2 7" id="KW-0812">Transmembrane</keyword>
<feature type="transmembrane region" description="Helical" evidence="7">
    <location>
        <begin position="147"/>
        <end position="169"/>
    </location>
</feature>
<gene>
    <name evidence="10" type="ORF">AXI58_15075</name>
</gene>
<dbReference type="RefSeq" id="WP_061521608.1">
    <property type="nucleotide sequence ID" value="NZ_JARLZY010000011.1"/>
</dbReference>
<feature type="domain" description="ABC transmembrane type-1" evidence="9">
    <location>
        <begin position="37"/>
        <end position="320"/>
    </location>
</feature>
<dbReference type="GO" id="GO:0016887">
    <property type="term" value="F:ATP hydrolysis activity"/>
    <property type="evidence" value="ECO:0007669"/>
    <property type="project" value="InterPro"/>
</dbReference>
<keyword evidence="3" id="KW-0547">Nucleotide-binding</keyword>
<dbReference type="InterPro" id="IPR017871">
    <property type="entry name" value="ABC_transporter-like_CS"/>
</dbReference>
<evidence type="ECO:0000256" key="7">
    <source>
        <dbReference type="SAM" id="Phobius"/>
    </source>
</evidence>
<dbReference type="InterPro" id="IPR039421">
    <property type="entry name" value="Type_1_exporter"/>
</dbReference>
<dbReference type="PANTHER" id="PTHR24221">
    <property type="entry name" value="ATP-BINDING CASSETTE SUB-FAMILY B"/>
    <property type="match status" value="1"/>
</dbReference>
<dbReference type="EMBL" id="LSBA01000014">
    <property type="protein sequence ID" value="KXZ20122.1"/>
    <property type="molecule type" value="Genomic_DNA"/>
</dbReference>
<reference evidence="11" key="1">
    <citation type="submission" date="2016-02" db="EMBL/GenBank/DDBJ databases">
        <authorList>
            <person name="Dunlap C."/>
        </authorList>
    </citation>
    <scope>NUCLEOTIDE SEQUENCE [LARGE SCALE GENOMIC DNA]</scope>
    <source>
        <strain evidence="11">NRRL B-41092</strain>
    </source>
</reference>
<organism evidence="10 11">
    <name type="scientific">Bacillus nakamurai</name>
    <dbReference type="NCBI Taxonomy" id="1793963"/>
    <lineage>
        <taxon>Bacteria</taxon>
        <taxon>Bacillati</taxon>
        <taxon>Bacillota</taxon>
        <taxon>Bacilli</taxon>
        <taxon>Bacillales</taxon>
        <taxon>Bacillaceae</taxon>
        <taxon>Bacillus</taxon>
    </lineage>
</organism>
<evidence type="ECO:0000256" key="2">
    <source>
        <dbReference type="ARBA" id="ARBA00022692"/>
    </source>
</evidence>
<keyword evidence="11" id="KW-1185">Reference proteome</keyword>
<evidence type="ECO:0000259" key="8">
    <source>
        <dbReference type="PROSITE" id="PS50893"/>
    </source>
</evidence>
<comment type="caution">
    <text evidence="10">The sequence shown here is derived from an EMBL/GenBank/DDBJ whole genome shotgun (WGS) entry which is preliminary data.</text>
</comment>
<protein>
    <submittedName>
        <fullName evidence="10">ABC transporter ATP-binding protein</fullName>
    </submittedName>
</protein>
<dbReference type="OrthoDB" id="9806127at2"/>
<evidence type="ECO:0000256" key="6">
    <source>
        <dbReference type="ARBA" id="ARBA00023136"/>
    </source>
</evidence>
<keyword evidence="6 7" id="KW-0472">Membrane</keyword>
<dbReference type="Gene3D" id="3.40.50.300">
    <property type="entry name" value="P-loop containing nucleotide triphosphate hydrolases"/>
    <property type="match status" value="1"/>
</dbReference>
<comment type="subcellular location">
    <subcellularLocation>
        <location evidence="1">Cell membrane</location>
        <topology evidence="1">Multi-pass membrane protein</topology>
    </subcellularLocation>
</comment>
<dbReference type="SUPFAM" id="SSF90123">
    <property type="entry name" value="ABC transporter transmembrane region"/>
    <property type="match status" value="1"/>
</dbReference>
<evidence type="ECO:0000256" key="4">
    <source>
        <dbReference type="ARBA" id="ARBA00022840"/>
    </source>
</evidence>
<accession>A0A150F9C1</accession>
<dbReference type="SMART" id="SM00382">
    <property type="entry name" value="AAA"/>
    <property type="match status" value="1"/>
</dbReference>
<evidence type="ECO:0000313" key="11">
    <source>
        <dbReference type="Proteomes" id="UP000075430"/>
    </source>
</evidence>
<name>A0A150F9C1_9BACI</name>
<feature type="transmembrane region" description="Helical" evidence="7">
    <location>
        <begin position="263"/>
        <end position="286"/>
    </location>
</feature>
<dbReference type="InterPro" id="IPR003439">
    <property type="entry name" value="ABC_transporter-like_ATP-bd"/>
</dbReference>
<evidence type="ECO:0000313" key="10">
    <source>
        <dbReference type="EMBL" id="KXZ20122.1"/>
    </source>
</evidence>
<evidence type="ECO:0000259" key="9">
    <source>
        <dbReference type="PROSITE" id="PS50929"/>
    </source>
</evidence>
<dbReference type="PANTHER" id="PTHR24221:SF646">
    <property type="entry name" value="HAEMOLYSIN SECRETION ATP-BINDING PROTEIN"/>
    <property type="match status" value="1"/>
</dbReference>
<dbReference type="STRING" id="1793963.AXI58_15075"/>